<dbReference type="NCBIfam" id="TIGR01571">
    <property type="entry name" value="A_thal_Cys_rich"/>
    <property type="match status" value="1"/>
</dbReference>
<dbReference type="KEGG" id="lco:104937118"/>
<name>A0A0F8B2H9_LARCR</name>
<dbReference type="PANTHER" id="PTHR15907">
    <property type="entry name" value="DUF614 FAMILY PROTEIN-RELATED"/>
    <property type="match status" value="1"/>
</dbReference>
<sequence>MSVTTVVGQPRPYIMTTVNNEWNSGICDCFQDLPQCCLSFWCPSCFACKTSYEAGECLCLPLLNGYGLIPPITIAIRVSIRQRYGIEGTICKDCAYACCCGPCTWCQVAREIKTRTNPITFVNLST</sequence>
<accession>A0A0F8B2H9</accession>
<gene>
    <name evidence="2" type="ORF">EH28_01986</name>
</gene>
<dbReference type="eggNOG" id="ENOG502S6Q1">
    <property type="taxonomic scope" value="Eukaryota"/>
</dbReference>
<dbReference type="InterPro" id="IPR006461">
    <property type="entry name" value="PLAC_motif_containing"/>
</dbReference>
<dbReference type="Pfam" id="PF04749">
    <property type="entry name" value="PLAC8"/>
    <property type="match status" value="1"/>
</dbReference>
<comment type="similarity">
    <text evidence="1">Belongs to the cornifelin family.</text>
</comment>
<evidence type="ECO:0000256" key="1">
    <source>
        <dbReference type="ARBA" id="ARBA00009024"/>
    </source>
</evidence>
<dbReference type="AlphaFoldDB" id="A0A0F8B2H9"/>
<reference evidence="2" key="1">
    <citation type="journal article" date="2015" name="PLoS Genet.">
        <title>Genome Sequencing of the Perciform Fish Larimichthys crocea Provides Insights into Molecular and Genetic Mechanisms of Stress Adaptation.</title>
        <authorList>
            <person name="Ao J."/>
            <person name="Mu Y."/>
            <person name="Xiang L.X."/>
            <person name="Fan D."/>
            <person name="Feng M."/>
            <person name="Zhang S."/>
            <person name="Shi Q."/>
            <person name="Zhu L.Y."/>
            <person name="Li T."/>
            <person name="Ding Y."/>
            <person name="Nie L."/>
            <person name="Li Q."/>
            <person name="Dong W.R."/>
            <person name="Jiang L."/>
            <person name="Sun B."/>
            <person name="Zhang X."/>
            <person name="Li M."/>
            <person name="Zhang H.Q."/>
            <person name="Xie S."/>
            <person name="Zhu Y."/>
            <person name="Jiang X."/>
            <person name="Wang X."/>
            <person name="Mu P."/>
            <person name="Chen W."/>
            <person name="Yue Z."/>
            <person name="Wang Z."/>
            <person name="Wang J."/>
            <person name="Shao J.Z."/>
            <person name="Chen X."/>
        </authorList>
    </citation>
    <scope>NUCLEOTIDE SEQUENCE [LARGE SCALE GENOMIC DNA]</scope>
    <source>
        <strain evidence="2">SSNF</strain>
        <tissue evidence="2">Blood</tissue>
    </source>
</reference>
<protein>
    <submittedName>
        <fullName evidence="2">Cornifelin</fullName>
    </submittedName>
</protein>
<organism evidence="2">
    <name type="scientific">Larimichthys crocea</name>
    <name type="common">Large yellow croaker</name>
    <name type="synonym">Pseudosciaena crocea</name>
    <dbReference type="NCBI Taxonomy" id="215358"/>
    <lineage>
        <taxon>Eukaryota</taxon>
        <taxon>Metazoa</taxon>
        <taxon>Chordata</taxon>
        <taxon>Craniata</taxon>
        <taxon>Vertebrata</taxon>
        <taxon>Euteleostomi</taxon>
        <taxon>Actinopterygii</taxon>
        <taxon>Neopterygii</taxon>
        <taxon>Teleostei</taxon>
        <taxon>Neoteleostei</taxon>
        <taxon>Acanthomorphata</taxon>
        <taxon>Eupercaria</taxon>
        <taxon>Sciaenidae</taxon>
        <taxon>Larimichthys</taxon>
    </lineage>
</organism>
<evidence type="ECO:0000313" key="2">
    <source>
        <dbReference type="EMBL" id="KKF21720.1"/>
    </source>
</evidence>
<proteinExistence type="inferred from homology"/>
<dbReference type="EMBL" id="KQ041843">
    <property type="protein sequence ID" value="KKF21720.1"/>
    <property type="molecule type" value="Genomic_DNA"/>
</dbReference>
<dbReference type="OrthoDB" id="1045822at2759"/>